<dbReference type="AlphaFoldDB" id="A0A3P6UD87"/>
<dbReference type="EMBL" id="UYRX01001449">
    <property type="protein sequence ID" value="VDK89700.1"/>
    <property type="molecule type" value="Genomic_DNA"/>
</dbReference>
<name>A0A3P6UD87_LITSI</name>
<dbReference type="Proteomes" id="UP000277928">
    <property type="component" value="Unassembled WGS sequence"/>
</dbReference>
<gene>
    <name evidence="1" type="ORF">NLS_LOCUS9239</name>
</gene>
<evidence type="ECO:0000313" key="2">
    <source>
        <dbReference type="Proteomes" id="UP000277928"/>
    </source>
</evidence>
<sequence>MCTTGEYQIDGERYHRHLLVQHFSRRCAGGWGELGDAVEGVVDLMHPSVARSISLIIQNGYNDKLKCSVVLECLEIIVSKCKRQNLTLPPSNG</sequence>
<reference evidence="1 2" key="1">
    <citation type="submission" date="2018-08" db="EMBL/GenBank/DDBJ databases">
        <authorList>
            <person name="Laetsch R D."/>
            <person name="Stevens L."/>
            <person name="Kumar S."/>
            <person name="Blaxter L. M."/>
        </authorList>
    </citation>
    <scope>NUCLEOTIDE SEQUENCE [LARGE SCALE GENOMIC DNA]</scope>
</reference>
<accession>A0A3P6UD87</accession>
<protein>
    <submittedName>
        <fullName evidence="1">Uncharacterized protein</fullName>
    </submittedName>
</protein>
<organism evidence="1 2">
    <name type="scientific">Litomosoides sigmodontis</name>
    <name type="common">Filarial nematode worm</name>
    <dbReference type="NCBI Taxonomy" id="42156"/>
    <lineage>
        <taxon>Eukaryota</taxon>
        <taxon>Metazoa</taxon>
        <taxon>Ecdysozoa</taxon>
        <taxon>Nematoda</taxon>
        <taxon>Chromadorea</taxon>
        <taxon>Rhabditida</taxon>
        <taxon>Spirurina</taxon>
        <taxon>Spiruromorpha</taxon>
        <taxon>Filarioidea</taxon>
        <taxon>Onchocercidae</taxon>
        <taxon>Litomosoides</taxon>
    </lineage>
</organism>
<evidence type="ECO:0000313" key="1">
    <source>
        <dbReference type="EMBL" id="VDK89700.1"/>
    </source>
</evidence>
<proteinExistence type="predicted"/>
<keyword evidence="2" id="KW-1185">Reference proteome</keyword>